<organism evidence="2 3">
    <name type="scientific">Symbiodinium necroappetens</name>
    <dbReference type="NCBI Taxonomy" id="1628268"/>
    <lineage>
        <taxon>Eukaryota</taxon>
        <taxon>Sar</taxon>
        <taxon>Alveolata</taxon>
        <taxon>Dinophyceae</taxon>
        <taxon>Suessiales</taxon>
        <taxon>Symbiodiniaceae</taxon>
        <taxon>Symbiodinium</taxon>
    </lineage>
</organism>
<evidence type="ECO:0000313" key="3">
    <source>
        <dbReference type="Proteomes" id="UP000601435"/>
    </source>
</evidence>
<dbReference type="EMBL" id="CAJNJA010035466">
    <property type="protein sequence ID" value="CAE7707423.1"/>
    <property type="molecule type" value="Genomic_DNA"/>
</dbReference>
<reference evidence="2" key="1">
    <citation type="submission" date="2021-02" db="EMBL/GenBank/DDBJ databases">
        <authorList>
            <person name="Dougan E. K."/>
            <person name="Rhodes N."/>
            <person name="Thang M."/>
            <person name="Chan C."/>
        </authorList>
    </citation>
    <scope>NUCLEOTIDE SEQUENCE</scope>
</reference>
<feature type="region of interest" description="Disordered" evidence="1">
    <location>
        <begin position="76"/>
        <end position="134"/>
    </location>
</feature>
<dbReference type="AlphaFoldDB" id="A0A812X4G7"/>
<comment type="caution">
    <text evidence="2">The sequence shown here is derived from an EMBL/GenBank/DDBJ whole genome shotgun (WGS) entry which is preliminary data.</text>
</comment>
<feature type="non-terminal residue" evidence="2">
    <location>
        <position position="388"/>
    </location>
</feature>
<evidence type="ECO:0000256" key="1">
    <source>
        <dbReference type="SAM" id="MobiDB-lite"/>
    </source>
</evidence>
<protein>
    <submittedName>
        <fullName evidence="2">RpsF protein</fullName>
    </submittedName>
</protein>
<dbReference type="OrthoDB" id="441215at2759"/>
<dbReference type="Proteomes" id="UP000601435">
    <property type="component" value="Unassembled WGS sequence"/>
</dbReference>
<evidence type="ECO:0000313" key="2">
    <source>
        <dbReference type="EMBL" id="CAE7707423.1"/>
    </source>
</evidence>
<feature type="compositionally biased region" description="Polar residues" evidence="1">
    <location>
        <begin position="96"/>
        <end position="112"/>
    </location>
</feature>
<proteinExistence type="predicted"/>
<feature type="non-terminal residue" evidence="2">
    <location>
        <position position="1"/>
    </location>
</feature>
<keyword evidence="3" id="KW-1185">Reference proteome</keyword>
<accession>A0A812X4G7</accession>
<name>A0A812X4G7_9DINO</name>
<sequence length="388" mass="42407">VVKLSASTVYCLLANAALLNVRGFVDLQKLYLSSAKAAPQKILCLLAYFYCGSEVKAACDREVVFEKAMSSRESIRRYLPDPTSPPPVDAKETEGQVGSPQMQSELQEQAEQADSWADEESGGEGESLPDVTFTSDFATSLDGSQGAIILLSSAGSFGAVADVKTPPEEVPLWEMPELLCSKLVLGSLPLADGEVVVVRSVRRWNSCMTDGPLLHLAEDRPPETLLDIAVMDIQRHIDDRRFAIESLRHDSAKWSSCFRHLAKDIVAVSHPPLIGVDRHWSYAMQLLAAGHCQVSGSVTKPKLRYALSTEGYATAAASTELSPAQVKEAKHLEALTGRMVSWTPRDLIRLLALFPFARAGDAKFHAFWTQRLRDKTLGNGGRPQKSEV</sequence>
<gene>
    <name evidence="2" type="primary">rpsF</name>
    <name evidence="2" type="ORF">SNEC2469_LOCUS20391</name>
</gene>